<keyword evidence="7" id="KW-0378">Hydrolase</keyword>
<dbReference type="GO" id="GO:0004252">
    <property type="term" value="F:serine-type endopeptidase activity"/>
    <property type="evidence" value="ECO:0007669"/>
    <property type="project" value="InterPro"/>
</dbReference>
<evidence type="ECO:0000313" key="9">
    <source>
        <dbReference type="EnsemblMetazoa" id="GAUT038868-PA"/>
    </source>
</evidence>
<evidence type="ECO:0000256" key="3">
    <source>
        <dbReference type="ARBA" id="ARBA00023145"/>
    </source>
</evidence>
<name>A0A1A9VIV9_GLOAU</name>
<dbReference type="FunFam" id="2.40.10.10:FF:000028">
    <property type="entry name" value="Serine protease easter"/>
    <property type="match status" value="1"/>
</dbReference>
<comment type="similarity">
    <text evidence="6">Belongs to the peptidase S1 family. CLIP subfamily.</text>
</comment>
<dbReference type="PROSITE" id="PS00134">
    <property type="entry name" value="TRYPSIN_HIS"/>
    <property type="match status" value="1"/>
</dbReference>
<dbReference type="InterPro" id="IPR033116">
    <property type="entry name" value="TRYPSIN_SER"/>
</dbReference>
<keyword evidence="5" id="KW-0325">Glycoprotein</keyword>
<dbReference type="InterPro" id="IPR001314">
    <property type="entry name" value="Peptidase_S1A"/>
</dbReference>
<dbReference type="STRING" id="7395.A0A1A9VIV9"/>
<dbReference type="Proteomes" id="UP000078200">
    <property type="component" value="Unassembled WGS sequence"/>
</dbReference>
<evidence type="ECO:0000256" key="7">
    <source>
        <dbReference type="RuleBase" id="RU363034"/>
    </source>
</evidence>
<keyword evidence="10" id="KW-1185">Reference proteome</keyword>
<evidence type="ECO:0000259" key="8">
    <source>
        <dbReference type="PROSITE" id="PS50240"/>
    </source>
</evidence>
<dbReference type="InterPro" id="IPR009003">
    <property type="entry name" value="Peptidase_S1_PA"/>
</dbReference>
<keyword evidence="4" id="KW-1015">Disulfide bond</keyword>
<keyword evidence="1" id="KW-0732">Signal</keyword>
<dbReference type="VEuPathDB" id="VectorBase:GAUT038868"/>
<evidence type="ECO:0000256" key="6">
    <source>
        <dbReference type="ARBA" id="ARBA00024195"/>
    </source>
</evidence>
<dbReference type="PANTHER" id="PTHR24256">
    <property type="entry name" value="TRYPTASE-RELATED"/>
    <property type="match status" value="1"/>
</dbReference>
<evidence type="ECO:0000256" key="2">
    <source>
        <dbReference type="ARBA" id="ARBA00022837"/>
    </source>
</evidence>
<dbReference type="InterPro" id="IPR018114">
    <property type="entry name" value="TRYPSIN_HIS"/>
</dbReference>
<dbReference type="EnsemblMetazoa" id="GAUT038868-RA">
    <property type="protein sequence ID" value="GAUT038868-PA"/>
    <property type="gene ID" value="GAUT038868"/>
</dbReference>
<dbReference type="InterPro" id="IPR043504">
    <property type="entry name" value="Peptidase_S1_PA_chymotrypsin"/>
</dbReference>
<reference evidence="9" key="1">
    <citation type="submission" date="2020-05" db="UniProtKB">
        <authorList>
            <consortium name="EnsemblMetazoa"/>
        </authorList>
    </citation>
    <scope>IDENTIFICATION</scope>
    <source>
        <strain evidence="9">TTRI</strain>
    </source>
</reference>
<dbReference type="SUPFAM" id="SSF50494">
    <property type="entry name" value="Trypsin-like serine proteases"/>
    <property type="match status" value="1"/>
</dbReference>
<dbReference type="PROSITE" id="PS50240">
    <property type="entry name" value="TRYPSIN_DOM"/>
    <property type="match status" value="1"/>
</dbReference>
<keyword evidence="7" id="KW-0720">Serine protease</keyword>
<dbReference type="Gene3D" id="2.40.10.10">
    <property type="entry name" value="Trypsin-like serine proteases"/>
    <property type="match status" value="2"/>
</dbReference>
<keyword evidence="3" id="KW-0865">Zymogen</keyword>
<dbReference type="Pfam" id="PF00089">
    <property type="entry name" value="Trypsin"/>
    <property type="match status" value="1"/>
</dbReference>
<dbReference type="SMART" id="SM00020">
    <property type="entry name" value="Tryp_SPc"/>
    <property type="match status" value="1"/>
</dbReference>
<dbReference type="PROSITE" id="PS00135">
    <property type="entry name" value="TRYPSIN_SER"/>
    <property type="match status" value="1"/>
</dbReference>
<protein>
    <recommendedName>
        <fullName evidence="8">Peptidase S1 domain-containing protein</fullName>
    </recommendedName>
</protein>
<proteinExistence type="inferred from homology"/>
<dbReference type="CDD" id="cd00190">
    <property type="entry name" value="Tryp_SPc"/>
    <property type="match status" value="1"/>
</dbReference>
<dbReference type="AlphaFoldDB" id="A0A1A9VIV9"/>
<keyword evidence="7" id="KW-0645">Protease</keyword>
<evidence type="ECO:0000256" key="1">
    <source>
        <dbReference type="ARBA" id="ARBA00022729"/>
    </source>
</evidence>
<feature type="domain" description="Peptidase S1" evidence="8">
    <location>
        <begin position="106"/>
        <end position="381"/>
    </location>
</feature>
<evidence type="ECO:0000313" key="10">
    <source>
        <dbReference type="Proteomes" id="UP000078200"/>
    </source>
</evidence>
<dbReference type="PRINTS" id="PR00722">
    <property type="entry name" value="CHYMOTRYPSIN"/>
</dbReference>
<dbReference type="GO" id="GO:0006508">
    <property type="term" value="P:proteolysis"/>
    <property type="evidence" value="ECO:0007669"/>
    <property type="project" value="UniProtKB-KW"/>
</dbReference>
<dbReference type="InterPro" id="IPR051487">
    <property type="entry name" value="Ser/Thr_Proteases_Immune/Dev"/>
</dbReference>
<keyword evidence="2" id="KW-0106">Calcium</keyword>
<evidence type="ECO:0000256" key="4">
    <source>
        <dbReference type="ARBA" id="ARBA00023157"/>
    </source>
</evidence>
<evidence type="ECO:0000256" key="5">
    <source>
        <dbReference type="ARBA" id="ARBA00023180"/>
    </source>
</evidence>
<dbReference type="InterPro" id="IPR001254">
    <property type="entry name" value="Trypsin_dom"/>
</dbReference>
<accession>A0A1A9VIV9</accession>
<organism evidence="9 10">
    <name type="scientific">Glossina austeni</name>
    <name type="common">Savannah tsetse fly</name>
    <dbReference type="NCBI Taxonomy" id="7395"/>
    <lineage>
        <taxon>Eukaryota</taxon>
        <taxon>Metazoa</taxon>
        <taxon>Ecdysozoa</taxon>
        <taxon>Arthropoda</taxon>
        <taxon>Hexapoda</taxon>
        <taxon>Insecta</taxon>
        <taxon>Pterygota</taxon>
        <taxon>Neoptera</taxon>
        <taxon>Endopterygota</taxon>
        <taxon>Diptera</taxon>
        <taxon>Brachycera</taxon>
        <taxon>Muscomorpha</taxon>
        <taxon>Hippoboscoidea</taxon>
        <taxon>Glossinidae</taxon>
        <taxon>Glossina</taxon>
    </lineage>
</organism>
<sequence>MLKNDSKRGLVLCLKPPEEMSKFIALLFICLNIWTEAAHLNNLEAAHFIKPDMSEHEVPQLTKVALSKPFWLYFVSANKPSYQRHGAELLPRFAECTQSESLTARITRGERAHLKEYPWMALLEYTNGKEKRHFCVGSLINQRYVITAAHCLERHLVLGLWRLSSVRLGEWDTRTNPDCSSNAYDEAFCAPKHIVVMIEQAIPHPLYKSNSKNSINDIALLRLERNVSYNDFISPICLPRSAESNNITYDGTRMAVIGWGRNENSTQSKIKMKASVVGVDAAKCKKFYRRKYVLLTDSHICAVGEGGSDSCKGDSGGPLVVTQTIKKIQIRKIYIKFLNRNRLWKLFAPSVPLHDELFVYYESVEDLVIRGHREIIADEMSGEISRDLCSFLNLTDHQRFAKNRSSITNFTTVRLPTTDIDEMQYLFRLWCVDLMRTAVRYKHKDEFNMLPLFGG</sequence>